<accession>A0ABV0LJZ7</accession>
<dbReference type="EMBL" id="JBDZYD010000009">
    <property type="protein sequence ID" value="MEQ0562491.1"/>
    <property type="molecule type" value="Genomic_DNA"/>
</dbReference>
<sequence length="145" mass="16247">MTEDSGRDDRSSYRQFSKTQHEEWSGVASADADFNKGARDLYETAGLDRKEWTILGFDAGSRRGRAWVEVFALNTALFGVTSHQELKTLGEAAALPVTKFYIPWESGLGDFIDEHFQSFTTSLTVKSMVGVDLQITDTKEIRAEQ</sequence>
<reference evidence="2 3" key="1">
    <citation type="submission" date="2024-05" db="EMBL/GenBank/DDBJ databases">
        <authorList>
            <person name="Zhao H."/>
            <person name="Xu Y."/>
            <person name="Lin S."/>
            <person name="Spain J.C."/>
            <person name="Zhou N.-Y."/>
        </authorList>
    </citation>
    <scope>NUCLEOTIDE SEQUENCE [LARGE SCALE GENOMIC DNA]</scope>
    <source>
        <strain evidence="2 3">NEAU-NG30</strain>
    </source>
</reference>
<feature type="compositionally biased region" description="Basic and acidic residues" evidence="1">
    <location>
        <begin position="1"/>
        <end position="12"/>
    </location>
</feature>
<protein>
    <submittedName>
        <fullName evidence="2">Uncharacterized protein</fullName>
    </submittedName>
</protein>
<feature type="region of interest" description="Disordered" evidence="1">
    <location>
        <begin position="1"/>
        <end position="24"/>
    </location>
</feature>
<evidence type="ECO:0000313" key="3">
    <source>
        <dbReference type="Proteomes" id="UP001440984"/>
    </source>
</evidence>
<dbReference type="RefSeq" id="WP_348953968.1">
    <property type="nucleotide sequence ID" value="NZ_JBDZYD010000009.1"/>
</dbReference>
<evidence type="ECO:0000256" key="1">
    <source>
        <dbReference type="SAM" id="MobiDB-lite"/>
    </source>
</evidence>
<comment type="caution">
    <text evidence="2">The sequence shown here is derived from an EMBL/GenBank/DDBJ whole genome shotgun (WGS) entry which is preliminary data.</text>
</comment>
<name>A0ABV0LJZ7_9PSEU</name>
<evidence type="ECO:0000313" key="2">
    <source>
        <dbReference type="EMBL" id="MEQ0562491.1"/>
    </source>
</evidence>
<proteinExistence type="predicted"/>
<organism evidence="2 3">
    <name type="scientific">Amycolatopsis melonis</name>
    <dbReference type="NCBI Taxonomy" id="3156488"/>
    <lineage>
        <taxon>Bacteria</taxon>
        <taxon>Bacillati</taxon>
        <taxon>Actinomycetota</taxon>
        <taxon>Actinomycetes</taxon>
        <taxon>Pseudonocardiales</taxon>
        <taxon>Pseudonocardiaceae</taxon>
        <taxon>Amycolatopsis</taxon>
    </lineage>
</organism>
<dbReference type="Proteomes" id="UP001440984">
    <property type="component" value="Unassembled WGS sequence"/>
</dbReference>
<gene>
    <name evidence="2" type="ORF">ABJI51_25695</name>
</gene>
<keyword evidence="3" id="KW-1185">Reference proteome</keyword>